<sequence>MTRTSGNVRINCLDTTALINYLHGDEAIAEYLEYNEPLPLFVPTVALHEVFASAGRLRGRDGVEEARDDLDWVKPLELSADGAAEAALVRAELQESENKIGSMDTSERSKIVRLSDCLSSLCPNPLDEEL</sequence>
<dbReference type="AlphaFoldDB" id="M0JIY9"/>
<dbReference type="InterPro" id="IPR002716">
    <property type="entry name" value="PIN_dom"/>
</dbReference>
<evidence type="ECO:0000313" key="2">
    <source>
        <dbReference type="EMBL" id="EMA08971.1"/>
    </source>
</evidence>
<evidence type="ECO:0000259" key="1">
    <source>
        <dbReference type="Pfam" id="PF01850"/>
    </source>
</evidence>
<dbReference type="Proteomes" id="UP000011659">
    <property type="component" value="Unassembled WGS sequence"/>
</dbReference>
<accession>M0JIY9</accession>
<comment type="caution">
    <text evidence="2">The sequence shown here is derived from an EMBL/GenBank/DDBJ whole genome shotgun (WGS) entry which is preliminary data.</text>
</comment>
<dbReference type="Pfam" id="PF01850">
    <property type="entry name" value="PIN"/>
    <property type="match status" value="1"/>
</dbReference>
<gene>
    <name evidence="2" type="ORF">C436_19673</name>
</gene>
<proteinExistence type="predicted"/>
<dbReference type="SUPFAM" id="SSF88723">
    <property type="entry name" value="PIN domain-like"/>
    <property type="match status" value="1"/>
</dbReference>
<protein>
    <submittedName>
        <fullName evidence="2">PilT protein domain-containing protein</fullName>
    </submittedName>
</protein>
<dbReference type="PATRIC" id="fig|662476.7.peg.3911"/>
<dbReference type="InterPro" id="IPR029060">
    <property type="entry name" value="PIN-like_dom_sf"/>
</dbReference>
<dbReference type="EMBL" id="AOLR01000053">
    <property type="protein sequence ID" value="EMA08971.1"/>
    <property type="molecule type" value="Genomic_DNA"/>
</dbReference>
<reference evidence="2 3" key="1">
    <citation type="journal article" date="2014" name="PLoS Genet.">
        <title>Phylogenetically driven sequencing of extremely halophilic archaea reveals strategies for static and dynamic osmo-response.</title>
        <authorList>
            <person name="Becker E.A."/>
            <person name="Seitzer P.M."/>
            <person name="Tritt A."/>
            <person name="Larsen D."/>
            <person name="Krusor M."/>
            <person name="Yao A.I."/>
            <person name="Wu D."/>
            <person name="Madern D."/>
            <person name="Eisen J.A."/>
            <person name="Darling A.E."/>
            <person name="Facciotti M.T."/>
        </authorList>
    </citation>
    <scope>NUCLEOTIDE SEQUENCE [LARGE SCALE GENOMIC DNA]</scope>
    <source>
        <strain evidence="2 3">ATCC 33800</strain>
    </source>
</reference>
<name>M0JIY9_9EURY</name>
<evidence type="ECO:0000313" key="3">
    <source>
        <dbReference type="Proteomes" id="UP000011659"/>
    </source>
</evidence>
<keyword evidence="3" id="KW-1185">Reference proteome</keyword>
<feature type="domain" description="PIN" evidence="1">
    <location>
        <begin position="12"/>
        <end position="101"/>
    </location>
</feature>
<organism evidence="2 3">
    <name type="scientific">Haloarcula marismortui ATCC 33800</name>
    <dbReference type="NCBI Taxonomy" id="662476"/>
    <lineage>
        <taxon>Archaea</taxon>
        <taxon>Methanobacteriati</taxon>
        <taxon>Methanobacteriota</taxon>
        <taxon>Stenosarchaea group</taxon>
        <taxon>Halobacteria</taxon>
        <taxon>Halobacteriales</taxon>
        <taxon>Haloarculaceae</taxon>
        <taxon>Haloarcula</taxon>
    </lineage>
</organism>
<dbReference type="Gene3D" id="3.40.50.1010">
    <property type="entry name" value="5'-nuclease"/>
    <property type="match status" value="1"/>
</dbReference>